<reference evidence="1 2" key="1">
    <citation type="journal article" date="2023" name="Int. J. Syst. Evol. Microbiol.">
        <title>Arthrobacter mangrovi sp. nov., an actinobacterium isolated from the rhizosphere of a mangrove.</title>
        <authorList>
            <person name="Hamada M."/>
            <person name="Saitou S."/>
            <person name="Enomoto N."/>
            <person name="Nanri K."/>
            <person name="Hidaka K."/>
            <person name="Miura T."/>
            <person name="Tamura T."/>
        </authorList>
    </citation>
    <scope>NUCLEOTIDE SEQUENCE [LARGE SCALE GENOMIC DNA]</scope>
    <source>
        <strain evidence="1 2">NBRC 112813</strain>
    </source>
</reference>
<dbReference type="Pfam" id="PF13563">
    <property type="entry name" value="2_5_RNA_ligase2"/>
    <property type="match status" value="1"/>
</dbReference>
<dbReference type="SUPFAM" id="SSF55144">
    <property type="entry name" value="LigT-like"/>
    <property type="match status" value="1"/>
</dbReference>
<keyword evidence="2" id="KW-1185">Reference proteome</keyword>
<evidence type="ECO:0008006" key="3">
    <source>
        <dbReference type="Google" id="ProtNLM"/>
    </source>
</evidence>
<organism evidence="1 2">
    <name type="scientific">Arthrobacter mangrovi</name>
    <dbReference type="NCBI Taxonomy" id="2966350"/>
    <lineage>
        <taxon>Bacteria</taxon>
        <taxon>Bacillati</taxon>
        <taxon>Actinomycetota</taxon>
        <taxon>Actinomycetes</taxon>
        <taxon>Micrococcales</taxon>
        <taxon>Micrococcaceae</taxon>
        <taxon>Arthrobacter</taxon>
    </lineage>
</organism>
<sequence length="157" mass="17322">MGAFVVVVFVTPVARGLVFESSRWPLHITLARFDTGEPAEDVADRIGPPLAHGVGYPVTVGRDDRFGRNGRVRVSLVEPDARLQSLHEALLDALGPEVHLYSPHHTRGGFRPHISHTVGRLHPGDTVEVRQACLVDMRPGGDHRHRKVLEVWPDSGE</sequence>
<comment type="caution">
    <text evidence="1">The sequence shown here is derived from an EMBL/GenBank/DDBJ whole genome shotgun (WGS) entry which is preliminary data.</text>
</comment>
<evidence type="ECO:0000313" key="2">
    <source>
        <dbReference type="Proteomes" id="UP001209654"/>
    </source>
</evidence>
<evidence type="ECO:0000313" key="1">
    <source>
        <dbReference type="EMBL" id="GLB69360.1"/>
    </source>
</evidence>
<proteinExistence type="predicted"/>
<dbReference type="Gene3D" id="3.90.1140.10">
    <property type="entry name" value="Cyclic phosphodiesterase"/>
    <property type="match status" value="1"/>
</dbReference>
<dbReference type="InterPro" id="IPR009097">
    <property type="entry name" value="Cyclic_Pdiesterase"/>
</dbReference>
<protein>
    <recommendedName>
        <fullName evidence="3">2'-5' RNA ligase family protein</fullName>
    </recommendedName>
</protein>
<dbReference type="EMBL" id="BRVS01000031">
    <property type="protein sequence ID" value="GLB69360.1"/>
    <property type="molecule type" value="Genomic_DNA"/>
</dbReference>
<name>A0ABQ5MZK8_9MICC</name>
<dbReference type="Proteomes" id="UP001209654">
    <property type="component" value="Unassembled WGS sequence"/>
</dbReference>
<accession>A0ABQ5MZK8</accession>
<dbReference type="RefSeq" id="WP_264797454.1">
    <property type="nucleotide sequence ID" value="NZ_BRVS01000031.1"/>
</dbReference>
<gene>
    <name evidence="1" type="ORF">AHIS1636_38030</name>
</gene>